<gene>
    <name evidence="1" type="ORF">LSCM1_06127</name>
</gene>
<name>A0A836HLA3_9TRYP</name>
<evidence type="ECO:0000313" key="2">
    <source>
        <dbReference type="Proteomes" id="UP000673552"/>
    </source>
</evidence>
<dbReference type="RefSeq" id="XP_067178664.1">
    <property type="nucleotide sequence ID" value="XM_067323559.1"/>
</dbReference>
<accession>A0A836HLA3</accession>
<comment type="caution">
    <text evidence="1">The sequence shown here is derived from an EMBL/GenBank/DDBJ whole genome shotgun (WGS) entry which is preliminary data.</text>
</comment>
<proteinExistence type="predicted"/>
<dbReference type="OrthoDB" id="263004at2759"/>
<protein>
    <submittedName>
        <fullName evidence="1">Uncharacterized protein</fullName>
    </submittedName>
</protein>
<dbReference type="EMBL" id="JAFEUZ010000023">
    <property type="protein sequence ID" value="KAG5478723.1"/>
    <property type="molecule type" value="Genomic_DNA"/>
</dbReference>
<sequence length="463" mass="51584">MSTITAQEELASVRKSIQDALSSIHGNSARRSAKEQQLFSSVANSKCLKGIFSVHPPSNDEVVRALKSAGEEEQVEVECLRRYRGFLEARRKRFVALEAILGTILKEASITFATVDKVETLRGCPRTEVHEDEIDTELLHLFRLWRTVVSLQDLLLRPLIKGSVDGPQCELQNTSAEEESSYARDSALRATIADTQRMLFATRKRRVHLAAEAEALRTRAESTTHLLFRDEGTALIAGEKGEHVTLGASQGLQDIQRSTERLRRQKATVDEDAAALMERMANLRSQTAACKTSMELFSQSTRDVADETSNLISAKTNALMELHRKAQECASEQELLERNIGNYKQLCGLLEQLAANEKAKRDGITAATQAYHSLLAKEKAQEEKLISLRMSIKNLESDACDALREKQRAQGEVQYLLRLASDPTVAKRVLAGATEECTSERNVTSMGNYLRFVQKARLARHAS</sequence>
<keyword evidence="2" id="KW-1185">Reference proteome</keyword>
<reference evidence="2" key="1">
    <citation type="journal article" date="2021" name="Microbiol. Resour. Announc.">
        <title>LGAAP: Leishmaniinae Genome Assembly and Annotation Pipeline.</title>
        <authorList>
            <person name="Almutairi H."/>
            <person name="Urbaniak M.D."/>
            <person name="Bates M.D."/>
            <person name="Jariyapan N."/>
            <person name="Kwakye-Nuako G."/>
            <person name="Thomaz-Soccol V."/>
            <person name="Al-Salem W.S."/>
            <person name="Dillon R.J."/>
            <person name="Bates P.A."/>
            <person name="Gatherer D."/>
        </authorList>
    </citation>
    <scope>NUCLEOTIDE SEQUENCE [LARGE SCALE GENOMIC DNA]</scope>
</reference>
<reference evidence="2" key="2">
    <citation type="journal article" date="2021" name="Sci. Data">
        <title>Chromosome-scale genome sequencing, assembly and annotation of six genomes from subfamily Leishmaniinae.</title>
        <authorList>
            <person name="Almutairi H."/>
            <person name="Urbaniak M.D."/>
            <person name="Bates M.D."/>
            <person name="Jariyapan N."/>
            <person name="Kwakye-Nuako G."/>
            <person name="Thomaz Soccol V."/>
            <person name="Al-Salem W.S."/>
            <person name="Dillon R.J."/>
            <person name="Bates P.A."/>
            <person name="Gatherer D."/>
        </authorList>
    </citation>
    <scope>NUCLEOTIDE SEQUENCE [LARGE SCALE GENOMIC DNA]</scope>
</reference>
<dbReference type="GeneID" id="92516071"/>
<dbReference type="Proteomes" id="UP000673552">
    <property type="component" value="Unassembled WGS sequence"/>
</dbReference>
<dbReference type="AlphaFoldDB" id="A0A836HLA3"/>
<dbReference type="KEGG" id="lmat:92516071"/>
<evidence type="ECO:0000313" key="1">
    <source>
        <dbReference type="EMBL" id="KAG5478723.1"/>
    </source>
</evidence>
<organism evidence="1 2">
    <name type="scientific">Leishmania martiniquensis</name>
    <dbReference type="NCBI Taxonomy" id="1580590"/>
    <lineage>
        <taxon>Eukaryota</taxon>
        <taxon>Discoba</taxon>
        <taxon>Euglenozoa</taxon>
        <taxon>Kinetoplastea</taxon>
        <taxon>Metakinetoplastina</taxon>
        <taxon>Trypanosomatida</taxon>
        <taxon>Trypanosomatidae</taxon>
        <taxon>Leishmaniinae</taxon>
        <taxon>Leishmania</taxon>
    </lineage>
</organism>